<evidence type="ECO:0000313" key="1">
    <source>
        <dbReference type="EMBL" id="EPI51208.1"/>
    </source>
</evidence>
<dbReference type="Proteomes" id="UP000015779">
    <property type="component" value="Unassembled WGS sequence"/>
</dbReference>
<proteinExistence type="predicted"/>
<protein>
    <submittedName>
        <fullName evidence="1">Uncharacterized protein</fullName>
    </submittedName>
</protein>
<evidence type="ECO:0000313" key="2">
    <source>
        <dbReference type="Proteomes" id="UP000015779"/>
    </source>
</evidence>
<comment type="caution">
    <text evidence="1">The sequence shown here is derived from an EMBL/GenBank/DDBJ whole genome shotgun (WGS) entry which is preliminary data.</text>
</comment>
<accession>T2PLN0</accession>
<dbReference type="HOGENOM" id="CLU_3290218_0_0_11"/>
<dbReference type="AlphaFoldDB" id="T2PLN0"/>
<sequence>MHTFSLLMIPQPQTLINNYLQYDFYKTTLKSQIILRQFVR</sequence>
<organism evidence="1 2">
    <name type="scientific">Gardnerella pickettii JCP8017A</name>
    <dbReference type="NCBI Taxonomy" id="1261062"/>
    <lineage>
        <taxon>Bacteria</taxon>
        <taxon>Bacillati</taxon>
        <taxon>Actinomycetota</taxon>
        <taxon>Actinomycetes</taxon>
        <taxon>Bifidobacteriales</taxon>
        <taxon>Bifidobacteriaceae</taxon>
        <taxon>Gardnerella</taxon>
        <taxon>Gardnerella pickettii</taxon>
    </lineage>
</organism>
<name>T2PLN0_9BIFI</name>
<reference evidence="1 2" key="1">
    <citation type="submission" date="2013-06" db="EMBL/GenBank/DDBJ databases">
        <authorList>
            <person name="Weinstock G."/>
            <person name="Sodergren E."/>
            <person name="Lobos E.A."/>
            <person name="Fulton L."/>
            <person name="Fulton R."/>
            <person name="Courtney L."/>
            <person name="Fronick C."/>
            <person name="O'Laughlin M."/>
            <person name="Godfrey J."/>
            <person name="Wilson R.M."/>
            <person name="Miner T."/>
            <person name="Farmer C."/>
            <person name="Delehaunty K."/>
            <person name="Cordes M."/>
            <person name="Minx P."/>
            <person name="Tomlinson C."/>
            <person name="Chen J."/>
            <person name="Wollam A."/>
            <person name="Pepin K.H."/>
            <person name="Bhonagiri V."/>
            <person name="Zhang X."/>
            <person name="Warren W."/>
            <person name="Mitreva M."/>
            <person name="Mardis E.R."/>
            <person name="Wilson R.K."/>
        </authorList>
    </citation>
    <scope>NUCLEOTIDE SEQUENCE [LARGE SCALE GENOMIC DNA]</scope>
    <source>
        <strain evidence="1 2">JCP8017A</strain>
    </source>
</reference>
<gene>
    <name evidence="1" type="ORF">HMPREF1577_01170</name>
</gene>
<dbReference type="EMBL" id="ATJN01000076">
    <property type="protein sequence ID" value="EPI51208.1"/>
    <property type="molecule type" value="Genomic_DNA"/>
</dbReference>